<feature type="domain" description="BRCT" evidence="3">
    <location>
        <begin position="312"/>
        <end position="409"/>
    </location>
</feature>
<dbReference type="CDD" id="cd17731">
    <property type="entry name" value="BRCT_TopBP1_rpt2_like"/>
    <property type="match status" value="1"/>
</dbReference>
<feature type="region of interest" description="Disordered" evidence="2">
    <location>
        <begin position="514"/>
        <end position="573"/>
    </location>
</feature>
<reference evidence="4 5" key="1">
    <citation type="submission" date="2015-01" db="EMBL/GenBank/DDBJ databases">
        <title>The Genome Sequence of Exophiala xenobiotica CBS118157.</title>
        <authorList>
            <consortium name="The Broad Institute Genomics Platform"/>
            <person name="Cuomo C."/>
            <person name="de Hoog S."/>
            <person name="Gorbushina A."/>
            <person name="Stielow B."/>
            <person name="Teixiera M."/>
            <person name="Abouelleil A."/>
            <person name="Chapman S.B."/>
            <person name="Priest M."/>
            <person name="Young S.K."/>
            <person name="Wortman J."/>
            <person name="Nusbaum C."/>
            <person name="Birren B."/>
        </authorList>
    </citation>
    <scope>NUCLEOTIDE SEQUENCE [LARGE SCALE GENOMIC DNA]</scope>
    <source>
        <strain evidence="4 5">CBS 118157</strain>
    </source>
</reference>
<dbReference type="PANTHER" id="PTHR13561:SF20">
    <property type="entry name" value="DNA TOPOISOMERASE 2-BINDING PROTEIN 1"/>
    <property type="match status" value="1"/>
</dbReference>
<dbReference type="InterPro" id="IPR001357">
    <property type="entry name" value="BRCT_dom"/>
</dbReference>
<dbReference type="Proteomes" id="UP000054342">
    <property type="component" value="Unassembled WGS sequence"/>
</dbReference>
<feature type="compositionally biased region" description="Basic and acidic residues" evidence="2">
    <location>
        <begin position="842"/>
        <end position="852"/>
    </location>
</feature>
<feature type="compositionally biased region" description="Low complexity" evidence="2">
    <location>
        <begin position="708"/>
        <end position="717"/>
    </location>
</feature>
<dbReference type="GO" id="GO:0033314">
    <property type="term" value="P:mitotic DNA replication checkpoint signaling"/>
    <property type="evidence" value="ECO:0007669"/>
    <property type="project" value="TreeGrafter"/>
</dbReference>
<dbReference type="RefSeq" id="XP_013320959.1">
    <property type="nucleotide sequence ID" value="XM_013465505.1"/>
</dbReference>
<feature type="compositionally biased region" description="Basic and acidic residues" evidence="2">
    <location>
        <begin position="652"/>
        <end position="667"/>
    </location>
</feature>
<dbReference type="PANTHER" id="PTHR13561">
    <property type="entry name" value="DNA REPLICATION REGULATOR DPB11-RELATED"/>
    <property type="match status" value="1"/>
</dbReference>
<feature type="domain" description="BRCT" evidence="3">
    <location>
        <begin position="415"/>
        <end position="505"/>
    </location>
</feature>
<dbReference type="GO" id="GO:0007095">
    <property type="term" value="P:mitotic G2 DNA damage checkpoint signaling"/>
    <property type="evidence" value="ECO:0007669"/>
    <property type="project" value="TreeGrafter"/>
</dbReference>
<dbReference type="OrthoDB" id="251770at2759"/>
<dbReference type="GO" id="GO:0006270">
    <property type="term" value="P:DNA replication initiation"/>
    <property type="evidence" value="ECO:0007669"/>
    <property type="project" value="TreeGrafter"/>
</dbReference>
<feature type="compositionally biased region" description="Basic residues" evidence="2">
    <location>
        <begin position="220"/>
        <end position="230"/>
    </location>
</feature>
<dbReference type="GeneID" id="25322502"/>
<protein>
    <recommendedName>
        <fullName evidence="3">BRCT domain-containing protein</fullName>
    </recommendedName>
</protein>
<feature type="compositionally biased region" description="Polar residues" evidence="2">
    <location>
        <begin position="718"/>
        <end position="734"/>
    </location>
</feature>
<dbReference type="SUPFAM" id="SSF52113">
    <property type="entry name" value="BRCT domain"/>
    <property type="match status" value="4"/>
</dbReference>
<dbReference type="EMBL" id="KN847317">
    <property type="protein sequence ID" value="KIW60372.1"/>
    <property type="molecule type" value="Genomic_DNA"/>
</dbReference>
<dbReference type="Pfam" id="PF00533">
    <property type="entry name" value="BRCT"/>
    <property type="match status" value="1"/>
</dbReference>
<dbReference type="Pfam" id="PF12738">
    <property type="entry name" value="PTCB-BRCT"/>
    <property type="match status" value="2"/>
</dbReference>
<gene>
    <name evidence="4" type="ORF">PV05_00594</name>
</gene>
<evidence type="ECO:0000259" key="3">
    <source>
        <dbReference type="PROSITE" id="PS50172"/>
    </source>
</evidence>
<organism evidence="4 5">
    <name type="scientific">Exophiala xenobiotica</name>
    <dbReference type="NCBI Taxonomy" id="348802"/>
    <lineage>
        <taxon>Eukaryota</taxon>
        <taxon>Fungi</taxon>
        <taxon>Dikarya</taxon>
        <taxon>Ascomycota</taxon>
        <taxon>Pezizomycotina</taxon>
        <taxon>Eurotiomycetes</taxon>
        <taxon>Chaetothyriomycetidae</taxon>
        <taxon>Chaetothyriales</taxon>
        <taxon>Herpotrichiellaceae</taxon>
        <taxon>Exophiala</taxon>
    </lineage>
</organism>
<name>A0A0D2DDJ1_9EURO</name>
<evidence type="ECO:0000256" key="2">
    <source>
        <dbReference type="SAM" id="MobiDB-lite"/>
    </source>
</evidence>
<sequence>MLEVCTAHVSWLRVLIRSPGSAERPLQGVVLCFTSIGPDERTRYADLAIQMGAEHKLDLTSDTTHLIVGSTDTAKYQYVAREREDIKVLRPEWVEAVRELWITDSPLNLDALARDYRMPTMAGLKICITGFDDLSFRAQLQRNVVENGGEYTGDLTKDVTHLIAAKPEGKKYEYGMSWQKKVVSLKWYKDTLERGMQLDEKLYHPTLQVAEQGVGAWNRRPQRSPRPVKRARGEDAAPEPSRKLRRIASARLGSQTQNMWTDIVGGAGFEADPVDRPQLKLSTSMPSLRQDDASMQQAGSGVSTLTTGEGQKDADFLAGQHFILRGFDERKDGIVRHIIQGKQGTIIGAEEWGTPPPSNTLLMLPHDLRKKARDADPAVIILGLRTVSELWLERCMLENRFIDPDNYPLGLFPGPCSTVLSSILVNVSGFLGLETLHISKMVSALGGKYTEHFAAGVSVLVVRQGSHNAQKLAGAKEWGIPVVSEEWLWSTIRSGKRAPFATYLLQPIRAQRAQAKQQTRQKPRAPDDYVEVGTVPLRPEERERQARSRSKSYQGEKDLQSKLRSAVRSKDAPVRIHRDATDNAIREAEETMLALDDEDSFGCNETVGTSFVQEDLRLQAVSSNSSGKNHNNVEMKRTVMPPLDGNVSVQETKGDENVQTSGHDDKSSSIQALNGAIRDFLDSGIRKKPAGDSEKPAKKGRLFGRALSNLSNGSASSHPRQSRASSIDSMNTDGVGSEIASVPSERPAGGAGSTGEKGTFSFTGKAKTTMTGGITPLLLGMHDLDMPHNSNQREEETPRLTQLGYEDPEEAVLLREKLAASRRRKSKLGQNEDDPKPAAVRAKPERKLRDDDILSSAGWGAGRRTRQKQKSPPDQGIKDF</sequence>
<feature type="compositionally biased region" description="Basic and acidic residues" evidence="2">
    <location>
        <begin position="782"/>
        <end position="798"/>
    </location>
</feature>
<evidence type="ECO:0000313" key="5">
    <source>
        <dbReference type="Proteomes" id="UP000054342"/>
    </source>
</evidence>
<dbReference type="InterPro" id="IPR036420">
    <property type="entry name" value="BRCT_dom_sf"/>
</dbReference>
<feature type="compositionally biased region" description="Polar residues" evidence="2">
    <location>
        <begin position="760"/>
        <end position="772"/>
    </location>
</feature>
<feature type="region of interest" description="Disordered" evidence="2">
    <location>
        <begin position="708"/>
        <end position="880"/>
    </location>
</feature>
<evidence type="ECO:0000256" key="1">
    <source>
        <dbReference type="ARBA" id="ARBA00022737"/>
    </source>
</evidence>
<proteinExistence type="predicted"/>
<keyword evidence="1" id="KW-0677">Repeat</keyword>
<keyword evidence="5" id="KW-1185">Reference proteome</keyword>
<feature type="domain" description="BRCT" evidence="3">
    <location>
        <begin position="116"/>
        <end position="205"/>
    </location>
</feature>
<feature type="region of interest" description="Disordered" evidence="2">
    <location>
        <begin position="623"/>
        <end position="671"/>
    </location>
</feature>
<feature type="region of interest" description="Disordered" evidence="2">
    <location>
        <begin position="214"/>
        <end position="243"/>
    </location>
</feature>
<accession>A0A0D2DDJ1</accession>
<evidence type="ECO:0000313" key="4">
    <source>
        <dbReference type="EMBL" id="KIW60372.1"/>
    </source>
</evidence>
<feature type="domain" description="BRCT" evidence="3">
    <location>
        <begin position="21"/>
        <end position="94"/>
    </location>
</feature>
<dbReference type="AlphaFoldDB" id="A0A0D2DDJ1"/>
<dbReference type="Gene3D" id="3.40.50.10190">
    <property type="entry name" value="BRCT domain"/>
    <property type="match status" value="4"/>
</dbReference>
<dbReference type="STRING" id="348802.A0A0D2DDJ1"/>
<dbReference type="PROSITE" id="PS50172">
    <property type="entry name" value="BRCT"/>
    <property type="match status" value="4"/>
</dbReference>
<dbReference type="InterPro" id="IPR059215">
    <property type="entry name" value="BRCT2_TopBP1-like"/>
</dbReference>
<dbReference type="SMART" id="SM00292">
    <property type="entry name" value="BRCT"/>
    <property type="match status" value="4"/>
</dbReference>